<comment type="caution">
    <text evidence="2">The sequence shown here is derived from an EMBL/GenBank/DDBJ whole genome shotgun (WGS) entry which is preliminary data.</text>
</comment>
<organism evidence="2 3">
    <name type="scientific">Mycolicibacter sinensis (strain JDM601)</name>
    <name type="common">Mycobacterium sinense</name>
    <dbReference type="NCBI Taxonomy" id="875328"/>
    <lineage>
        <taxon>Bacteria</taxon>
        <taxon>Bacillati</taxon>
        <taxon>Actinomycetota</taxon>
        <taxon>Actinomycetes</taxon>
        <taxon>Mycobacteriales</taxon>
        <taxon>Mycobacteriaceae</taxon>
        <taxon>Mycolicibacter</taxon>
    </lineage>
</organism>
<accession>A0A1A3TY90</accession>
<dbReference type="Proteomes" id="UP000093759">
    <property type="component" value="Unassembled WGS sequence"/>
</dbReference>
<feature type="region of interest" description="Disordered" evidence="1">
    <location>
        <begin position="126"/>
        <end position="152"/>
    </location>
</feature>
<dbReference type="InterPro" id="IPR045596">
    <property type="entry name" value="DUF6459"/>
</dbReference>
<feature type="region of interest" description="Disordered" evidence="1">
    <location>
        <begin position="23"/>
        <end position="59"/>
    </location>
</feature>
<evidence type="ECO:0000313" key="3">
    <source>
        <dbReference type="Proteomes" id="UP000093759"/>
    </source>
</evidence>
<dbReference type="AlphaFoldDB" id="A0A1A3TY90"/>
<dbReference type="Pfam" id="PF20060">
    <property type="entry name" value="DUF6459"/>
    <property type="match status" value="1"/>
</dbReference>
<evidence type="ECO:0000313" key="2">
    <source>
        <dbReference type="EMBL" id="OBK87604.1"/>
    </source>
</evidence>
<evidence type="ECO:0000256" key="1">
    <source>
        <dbReference type="SAM" id="MobiDB-lite"/>
    </source>
</evidence>
<name>A0A1A3TY90_MYCSD</name>
<gene>
    <name evidence="2" type="ORF">A5648_03280</name>
</gene>
<protein>
    <submittedName>
        <fullName evidence="2">Uncharacterized protein</fullName>
    </submittedName>
</protein>
<reference evidence="3" key="1">
    <citation type="submission" date="2016-06" db="EMBL/GenBank/DDBJ databases">
        <authorList>
            <person name="Sutton G."/>
            <person name="Brinkac L."/>
            <person name="Sanka R."/>
            <person name="Adams M."/>
            <person name="Lau E."/>
            <person name="Garcia-Basteiro A."/>
            <person name="Lopez-Varela E."/>
            <person name="Palencia S."/>
        </authorList>
    </citation>
    <scope>NUCLEOTIDE SEQUENCE [LARGE SCALE GENOMIC DNA]</scope>
    <source>
        <strain evidence="3">1274684.2</strain>
    </source>
</reference>
<dbReference type="EMBL" id="LZMF01000071">
    <property type="protein sequence ID" value="OBK87604.1"/>
    <property type="molecule type" value="Genomic_DNA"/>
</dbReference>
<sequence>MTLNPNPPVRSSVAPVIDYEPPARAAVPCRPVPPVSAPSSRPRRGHPPGLWPHRPARGGLAGPLQSAAVFADAALRRVLEAIDGRRPTAHLHPLLATGLAESVLAARPVDRARGGPATLQRVRVQQVDSGGSASLDEGEAKLGPPHEPAEPTSAVEAFGTYRRGRRTHALACRIERVAGPGAVMAWQIVALHIG</sequence>
<dbReference type="RefSeq" id="WP_065024651.1">
    <property type="nucleotide sequence ID" value="NZ_LZMF01000071.1"/>
</dbReference>
<proteinExistence type="predicted"/>